<feature type="transmembrane region" description="Helical" evidence="1">
    <location>
        <begin position="85"/>
        <end position="105"/>
    </location>
</feature>
<organism evidence="2 3">
    <name type="scientific">Rivibacter subsaxonicus</name>
    <dbReference type="NCBI Taxonomy" id="457575"/>
    <lineage>
        <taxon>Bacteria</taxon>
        <taxon>Pseudomonadati</taxon>
        <taxon>Pseudomonadota</taxon>
        <taxon>Betaproteobacteria</taxon>
        <taxon>Burkholderiales</taxon>
        <taxon>Rivibacter</taxon>
    </lineage>
</organism>
<dbReference type="OrthoDB" id="5522885at2"/>
<evidence type="ECO:0000313" key="2">
    <source>
        <dbReference type="EMBL" id="RZU02768.1"/>
    </source>
</evidence>
<keyword evidence="1" id="KW-0812">Transmembrane</keyword>
<gene>
    <name evidence="2" type="ORF">EV670_0797</name>
</gene>
<feature type="transmembrane region" description="Helical" evidence="1">
    <location>
        <begin position="44"/>
        <end position="64"/>
    </location>
</feature>
<evidence type="ECO:0000256" key="1">
    <source>
        <dbReference type="SAM" id="Phobius"/>
    </source>
</evidence>
<keyword evidence="3" id="KW-1185">Reference proteome</keyword>
<dbReference type="Pfam" id="PF11742">
    <property type="entry name" value="DUF3302"/>
    <property type="match status" value="1"/>
</dbReference>
<keyword evidence="1" id="KW-1133">Transmembrane helix</keyword>
<accession>A0A4Q7W1I5</accession>
<protein>
    <submittedName>
        <fullName evidence="2">Uncharacterized protein DUF3302</fullName>
    </submittedName>
</protein>
<dbReference type="Proteomes" id="UP000293671">
    <property type="component" value="Unassembled WGS sequence"/>
</dbReference>
<sequence>MHCPCLSAPRRLPRLCGLLAVALWPAVSRASLLPPELEEKMADFLGVAVLVIVPVIFIALFWIVHVMPEKIAAKRHHPQKDAIHTLCLLSLFFGGLLWPIAWLWAYTKPVGYKAAYGTDRHEDYYRQAGAALGPDAIVDEHVAQLGAELDMMAAKGALPTDLESLRSQIAQMSARHADAATGA</sequence>
<keyword evidence="1" id="KW-0472">Membrane</keyword>
<reference evidence="2 3" key="1">
    <citation type="submission" date="2019-02" db="EMBL/GenBank/DDBJ databases">
        <title>Genomic Encyclopedia of Type Strains, Phase IV (KMG-IV): sequencing the most valuable type-strain genomes for metagenomic binning, comparative biology and taxonomic classification.</title>
        <authorList>
            <person name="Goeker M."/>
        </authorList>
    </citation>
    <scope>NUCLEOTIDE SEQUENCE [LARGE SCALE GENOMIC DNA]</scope>
    <source>
        <strain evidence="2 3">DSM 19570</strain>
    </source>
</reference>
<proteinExistence type="predicted"/>
<name>A0A4Q7W1I5_9BURK</name>
<dbReference type="AlphaFoldDB" id="A0A4Q7W1I5"/>
<comment type="caution">
    <text evidence="2">The sequence shown here is derived from an EMBL/GenBank/DDBJ whole genome shotgun (WGS) entry which is preliminary data.</text>
</comment>
<dbReference type="EMBL" id="SHKP01000004">
    <property type="protein sequence ID" value="RZU02768.1"/>
    <property type="molecule type" value="Genomic_DNA"/>
</dbReference>
<evidence type="ECO:0000313" key="3">
    <source>
        <dbReference type="Proteomes" id="UP000293671"/>
    </source>
</evidence>
<dbReference type="InterPro" id="IPR011223">
    <property type="entry name" value="UCP028770"/>
</dbReference>